<evidence type="ECO:0000313" key="2">
    <source>
        <dbReference type="EMBL" id="BAD54634.1"/>
    </source>
</evidence>
<dbReference type="AlphaFoldDB" id="Q5Z592"/>
<reference evidence="3" key="2">
    <citation type="submission" date="2004-05" db="EMBL/GenBank/DDBJ databases">
        <title>Oryza sativa nipponbare(GA3) genomic DNA, chromosome 6, BAC clone:B1026E06.</title>
        <authorList>
            <person name="Sasaki T."/>
            <person name="Matsumoto T."/>
            <person name="Fujisawa M."/>
        </authorList>
    </citation>
    <scope>NUCLEOTIDE SEQUENCE</scope>
</reference>
<gene>
    <name evidence="3" type="ORF">B1026E06.23</name>
    <name evidence="2" type="ORF">B1066D09.9</name>
</gene>
<reference evidence="4" key="4">
    <citation type="journal article" date="2008" name="Nucleic Acids Res.">
        <title>The rice annotation project database (RAP-DB): 2008 update.</title>
        <authorList>
            <consortium name="The rice annotation project (RAP)"/>
        </authorList>
    </citation>
    <scope>GENOME REANNOTATION</scope>
    <source>
        <strain evidence="4">cv. Nipponbare</strain>
    </source>
</reference>
<sequence length="94" mass="10344">MAVRQAGARVQRRPPSGSCFAGWGPHPRAAQSHATTSAVRGDTKPTLPVFGKGRWRGAPGQRAQETRHDCEEVKVRWCRFPESSSELRGFKSGK</sequence>
<organism evidence="2 4">
    <name type="scientific">Oryza sativa subsp. japonica</name>
    <name type="common">Rice</name>
    <dbReference type="NCBI Taxonomy" id="39947"/>
    <lineage>
        <taxon>Eukaryota</taxon>
        <taxon>Viridiplantae</taxon>
        <taxon>Streptophyta</taxon>
        <taxon>Embryophyta</taxon>
        <taxon>Tracheophyta</taxon>
        <taxon>Spermatophyta</taxon>
        <taxon>Magnoliopsida</taxon>
        <taxon>Liliopsida</taxon>
        <taxon>Poales</taxon>
        <taxon>Poaceae</taxon>
        <taxon>BOP clade</taxon>
        <taxon>Oryzoideae</taxon>
        <taxon>Oryzeae</taxon>
        <taxon>Oryzinae</taxon>
        <taxon>Oryza</taxon>
        <taxon>Oryza sativa</taxon>
    </lineage>
</organism>
<evidence type="ECO:0000256" key="1">
    <source>
        <dbReference type="SAM" id="MobiDB-lite"/>
    </source>
</evidence>
<feature type="region of interest" description="Disordered" evidence="1">
    <location>
        <begin position="1"/>
        <end position="67"/>
    </location>
</feature>
<evidence type="ECO:0000313" key="3">
    <source>
        <dbReference type="EMBL" id="BAD69389.1"/>
    </source>
</evidence>
<reference evidence="4" key="3">
    <citation type="journal article" date="2005" name="Nature">
        <title>The map-based sequence of the rice genome.</title>
        <authorList>
            <consortium name="International rice genome sequencing project (IRGSP)"/>
            <person name="Matsumoto T."/>
            <person name="Wu J."/>
            <person name="Kanamori H."/>
            <person name="Katayose Y."/>
            <person name="Fujisawa M."/>
            <person name="Namiki N."/>
            <person name="Mizuno H."/>
            <person name="Yamamoto K."/>
            <person name="Antonio B.A."/>
            <person name="Baba T."/>
            <person name="Sakata K."/>
            <person name="Nagamura Y."/>
            <person name="Aoki H."/>
            <person name="Arikawa K."/>
            <person name="Arita K."/>
            <person name="Bito T."/>
            <person name="Chiden Y."/>
            <person name="Fujitsuka N."/>
            <person name="Fukunaka R."/>
            <person name="Hamada M."/>
            <person name="Harada C."/>
            <person name="Hayashi A."/>
            <person name="Hijishita S."/>
            <person name="Honda M."/>
            <person name="Hosokawa S."/>
            <person name="Ichikawa Y."/>
            <person name="Idonuma A."/>
            <person name="Iijima M."/>
            <person name="Ikeda M."/>
            <person name="Ikeno M."/>
            <person name="Ito K."/>
            <person name="Ito S."/>
            <person name="Ito T."/>
            <person name="Ito Y."/>
            <person name="Ito Y."/>
            <person name="Iwabuchi A."/>
            <person name="Kamiya K."/>
            <person name="Karasawa W."/>
            <person name="Kurita K."/>
            <person name="Katagiri S."/>
            <person name="Kikuta A."/>
            <person name="Kobayashi H."/>
            <person name="Kobayashi N."/>
            <person name="Machita K."/>
            <person name="Maehara T."/>
            <person name="Masukawa M."/>
            <person name="Mizubayashi T."/>
            <person name="Mukai Y."/>
            <person name="Nagasaki H."/>
            <person name="Nagata Y."/>
            <person name="Naito S."/>
            <person name="Nakashima M."/>
            <person name="Nakama Y."/>
            <person name="Nakamichi Y."/>
            <person name="Nakamura M."/>
            <person name="Meguro A."/>
            <person name="Negishi M."/>
            <person name="Ohta I."/>
            <person name="Ohta T."/>
            <person name="Okamoto M."/>
            <person name="Ono N."/>
            <person name="Saji S."/>
            <person name="Sakaguchi M."/>
            <person name="Sakai K."/>
            <person name="Shibata M."/>
            <person name="Shimokawa T."/>
            <person name="Song J."/>
            <person name="Takazaki Y."/>
            <person name="Terasawa K."/>
            <person name="Tsugane M."/>
            <person name="Tsuji K."/>
            <person name="Ueda S."/>
            <person name="Waki K."/>
            <person name="Yamagata H."/>
            <person name="Yamamoto M."/>
            <person name="Yamamoto S."/>
            <person name="Yamane H."/>
            <person name="Yoshiki S."/>
            <person name="Yoshihara R."/>
            <person name="Yukawa K."/>
            <person name="Zhong H."/>
            <person name="Yano M."/>
            <person name="Yuan Q."/>
            <person name="Ouyang S."/>
            <person name="Liu J."/>
            <person name="Jones K.M."/>
            <person name="Gansberger K."/>
            <person name="Moffat K."/>
            <person name="Hill J."/>
            <person name="Bera J."/>
            <person name="Fadrosh D."/>
            <person name="Jin S."/>
            <person name="Johri S."/>
            <person name="Kim M."/>
            <person name="Overton L."/>
            <person name="Reardon M."/>
            <person name="Tsitrin T."/>
            <person name="Vuong H."/>
            <person name="Weaver B."/>
            <person name="Ciecko A."/>
            <person name="Tallon L."/>
            <person name="Jackson J."/>
            <person name="Pai G."/>
            <person name="Aken S.V."/>
            <person name="Utterback T."/>
            <person name="Reidmuller S."/>
            <person name="Feldblyum T."/>
            <person name="Hsiao J."/>
            <person name="Zismann V."/>
            <person name="Iobst S."/>
            <person name="de Vazeille A.R."/>
            <person name="Buell C.R."/>
            <person name="Ying K."/>
            <person name="Li Y."/>
            <person name="Lu T."/>
            <person name="Huang Y."/>
            <person name="Zhao Q."/>
            <person name="Feng Q."/>
            <person name="Zhang L."/>
            <person name="Zhu J."/>
            <person name="Weng Q."/>
            <person name="Mu J."/>
            <person name="Lu Y."/>
            <person name="Fan D."/>
            <person name="Liu Y."/>
            <person name="Guan J."/>
            <person name="Zhang Y."/>
            <person name="Yu S."/>
            <person name="Liu X."/>
            <person name="Zhang Y."/>
            <person name="Hong G."/>
            <person name="Han B."/>
            <person name="Choisne N."/>
            <person name="Demange N."/>
            <person name="Orjeda G."/>
            <person name="Samain S."/>
            <person name="Cattolico L."/>
            <person name="Pelletier E."/>
            <person name="Couloux A."/>
            <person name="Segurens B."/>
            <person name="Wincker P."/>
            <person name="D'Hont A."/>
            <person name="Scarpelli C."/>
            <person name="Weissenbach J."/>
            <person name="Salanoubat M."/>
            <person name="Quetier F."/>
            <person name="Yu Y."/>
            <person name="Kim H.R."/>
            <person name="Rambo T."/>
            <person name="Currie J."/>
            <person name="Collura K."/>
            <person name="Luo M."/>
            <person name="Yang T."/>
            <person name="Ammiraju J.S.S."/>
            <person name="Engler F."/>
            <person name="Soderlund C."/>
            <person name="Wing R.A."/>
            <person name="Palmer L.E."/>
            <person name="de la Bastide M."/>
            <person name="Spiegel L."/>
            <person name="Nascimento L."/>
            <person name="Zutavern T."/>
            <person name="O'Shaughnessy A."/>
            <person name="Dike S."/>
            <person name="Dedhia N."/>
            <person name="Preston R."/>
            <person name="Balija V."/>
            <person name="McCombie W.R."/>
            <person name="Chow T."/>
            <person name="Chen H."/>
            <person name="Chung M."/>
            <person name="Chen C."/>
            <person name="Shaw J."/>
            <person name="Wu H."/>
            <person name="Hsiao K."/>
            <person name="Chao Y."/>
            <person name="Chu M."/>
            <person name="Cheng C."/>
            <person name="Hour A."/>
            <person name="Lee P."/>
            <person name="Lin S."/>
            <person name="Lin Y."/>
            <person name="Liou J."/>
            <person name="Liu S."/>
            <person name="Hsing Y."/>
            <person name="Raghuvanshi S."/>
            <person name="Mohanty A."/>
            <person name="Bharti A.K."/>
            <person name="Gaur A."/>
            <person name="Gupta V."/>
            <person name="Kumar D."/>
            <person name="Ravi V."/>
            <person name="Vij S."/>
            <person name="Kapur A."/>
            <person name="Khurana P."/>
            <person name="Khurana P."/>
            <person name="Khurana J.P."/>
            <person name="Tyagi A.K."/>
            <person name="Gaikwad K."/>
            <person name="Singh A."/>
            <person name="Dalal V."/>
            <person name="Srivastava S."/>
            <person name="Dixit A."/>
            <person name="Pal A.K."/>
            <person name="Ghazi I.A."/>
            <person name="Yadav M."/>
            <person name="Pandit A."/>
            <person name="Bhargava A."/>
            <person name="Sureshbabu K."/>
            <person name="Batra K."/>
            <person name="Sharma T.R."/>
            <person name="Mohapatra T."/>
            <person name="Singh N.K."/>
            <person name="Messing J."/>
            <person name="Nelson A.B."/>
            <person name="Fuks G."/>
            <person name="Kavchok S."/>
            <person name="Keizer G."/>
            <person name="Linton E."/>
            <person name="Llaca V."/>
            <person name="Song R."/>
            <person name="Tanyolac B."/>
            <person name="Young S."/>
            <person name="Ho-Il K."/>
            <person name="Hahn J.H."/>
            <person name="Sangsakoo G."/>
            <person name="Vanavichit A."/>
            <person name="de Mattos Luiz.A.T."/>
            <person name="Zimmer P.D."/>
            <person name="Malone G."/>
            <person name="Dellagostin O."/>
            <person name="de Oliveira A.C."/>
            <person name="Bevan M."/>
            <person name="Bancroft I."/>
            <person name="Minx P."/>
            <person name="Cordum H."/>
            <person name="Wilson R."/>
            <person name="Cheng Z."/>
            <person name="Jin W."/>
            <person name="Jiang J."/>
            <person name="Leong S.A."/>
            <person name="Iwama H."/>
            <person name="Gojobori T."/>
            <person name="Itoh T."/>
            <person name="Niimura Y."/>
            <person name="Fujii Y."/>
            <person name="Habara T."/>
            <person name="Sakai H."/>
            <person name="Sato Y."/>
            <person name="Wilson G."/>
            <person name="Kumar K."/>
            <person name="McCouch S."/>
            <person name="Juretic N."/>
            <person name="Hoen D."/>
            <person name="Wright S."/>
            <person name="Bruskiewich R."/>
            <person name="Bureau T."/>
            <person name="Miyao A."/>
            <person name="Hirochika H."/>
            <person name="Nishikawa T."/>
            <person name="Kadowaki K."/>
            <person name="Sugiura M."/>
            <person name="Burr B."/>
            <person name="Sasaki T."/>
        </authorList>
    </citation>
    <scope>NUCLEOTIDE SEQUENCE [LARGE SCALE GENOMIC DNA]</scope>
    <source>
        <strain evidence="4">cv. Nipponbare</strain>
    </source>
</reference>
<dbReference type="EMBL" id="AP006860">
    <property type="protein sequence ID" value="BAD69389.1"/>
    <property type="molecule type" value="Genomic_DNA"/>
</dbReference>
<protein>
    <submittedName>
        <fullName evidence="2">Uncharacterized protein</fullName>
    </submittedName>
</protein>
<evidence type="ECO:0000313" key="4">
    <source>
        <dbReference type="Proteomes" id="UP000000763"/>
    </source>
</evidence>
<proteinExistence type="predicted"/>
<dbReference type="EMBL" id="AP005761">
    <property type="protein sequence ID" value="BAD54634.1"/>
    <property type="molecule type" value="Genomic_DNA"/>
</dbReference>
<name>Q5Z592_ORYSJ</name>
<dbReference type="Proteomes" id="UP000000763">
    <property type="component" value="Chromosome 6"/>
</dbReference>
<accession>Q5Z592</accession>
<reference evidence="2" key="1">
    <citation type="submission" date="2002-09" db="EMBL/GenBank/DDBJ databases">
        <title>Oryza sativa nipponbare(GA3) genomic DNA, chromosome 6, BAC clone:B1066D09.</title>
        <authorList>
            <person name="Sasaki T."/>
            <person name="Matsumoto T."/>
            <person name="Katayose Y."/>
        </authorList>
    </citation>
    <scope>NUCLEOTIDE SEQUENCE</scope>
</reference>